<comment type="similarity">
    <text evidence="3 6">Belongs to the DHNA family.</text>
</comment>
<sequence length="119" mass="13300">MDKIKLQEMAFYGHHGIDSEENTLGQRFFIDVEMDLDLSGAGESDNIEDSVNYAEVFSLVQSIAEGTPCKLLERVAGKINEEILVRYSKVEEVATTVHKPSVPIHGILKDVSVTLHKKR</sequence>
<dbReference type="SUPFAM" id="SSF55620">
    <property type="entry name" value="Tetrahydrobiopterin biosynthesis enzymes-like"/>
    <property type="match status" value="1"/>
</dbReference>
<evidence type="ECO:0000256" key="2">
    <source>
        <dbReference type="ARBA" id="ARBA00005013"/>
    </source>
</evidence>
<organism evidence="7 8">
    <name type="scientific">Dialister invisus</name>
    <dbReference type="NCBI Taxonomy" id="218538"/>
    <lineage>
        <taxon>Bacteria</taxon>
        <taxon>Bacillati</taxon>
        <taxon>Bacillota</taxon>
        <taxon>Negativicutes</taxon>
        <taxon>Veillonellales</taxon>
        <taxon>Veillonellaceae</taxon>
        <taxon>Dialister</taxon>
    </lineage>
</organism>
<evidence type="ECO:0000256" key="6">
    <source>
        <dbReference type="RuleBase" id="RU362079"/>
    </source>
</evidence>
<evidence type="ECO:0000313" key="7">
    <source>
        <dbReference type="EMBL" id="MBF1129363.1"/>
    </source>
</evidence>
<comment type="pathway">
    <text evidence="2 6">Cofactor biosynthesis; tetrahydrofolate biosynthesis; 2-amino-4-hydroxy-6-hydroxymethyl-7,8-dihydropteridine diphosphate from 7,8-dihydroneopterin triphosphate: step 3/4.</text>
</comment>
<keyword evidence="4 6" id="KW-0289">Folate biosynthesis</keyword>
<dbReference type="NCBIfam" id="TIGR00525">
    <property type="entry name" value="folB"/>
    <property type="match status" value="1"/>
</dbReference>
<dbReference type="Gene3D" id="3.30.1130.10">
    <property type="match status" value="1"/>
</dbReference>
<evidence type="ECO:0000256" key="1">
    <source>
        <dbReference type="ARBA" id="ARBA00001353"/>
    </source>
</evidence>
<gene>
    <name evidence="7" type="primary">folB</name>
    <name evidence="7" type="ORF">HXL70_04875</name>
</gene>
<name>A0A6L6TQV2_9FIRM</name>
<comment type="catalytic activity">
    <reaction evidence="1 6">
        <text>7,8-dihydroneopterin = 6-hydroxymethyl-7,8-dihydropterin + glycolaldehyde</text>
        <dbReference type="Rhea" id="RHEA:10540"/>
        <dbReference type="ChEBI" id="CHEBI:17001"/>
        <dbReference type="ChEBI" id="CHEBI:17071"/>
        <dbReference type="ChEBI" id="CHEBI:44841"/>
        <dbReference type="EC" id="4.1.2.25"/>
    </reaction>
</comment>
<dbReference type="InterPro" id="IPR006156">
    <property type="entry name" value="Dihydroneopterin_aldolase"/>
</dbReference>
<accession>A0A6L6TQV2</accession>
<keyword evidence="5 6" id="KW-0456">Lyase</keyword>
<comment type="caution">
    <text evidence="7">The sequence shown here is derived from an EMBL/GenBank/DDBJ whole genome shotgun (WGS) entry which is preliminary data.</text>
</comment>
<dbReference type="GO" id="GO:0005737">
    <property type="term" value="C:cytoplasm"/>
    <property type="evidence" value="ECO:0007669"/>
    <property type="project" value="TreeGrafter"/>
</dbReference>
<proteinExistence type="inferred from homology"/>
<dbReference type="InterPro" id="IPR006157">
    <property type="entry name" value="FolB_dom"/>
</dbReference>
<dbReference type="InterPro" id="IPR043133">
    <property type="entry name" value="GTP-CH-I_C/QueF"/>
</dbReference>
<dbReference type="PANTHER" id="PTHR42844:SF1">
    <property type="entry name" value="DIHYDRONEOPTERIN ALDOLASE 1-RELATED"/>
    <property type="match status" value="1"/>
</dbReference>
<protein>
    <recommendedName>
        <fullName evidence="6">7,8-dihydroneopterin aldolase</fullName>
        <ecNumber evidence="6">4.1.2.25</ecNumber>
    </recommendedName>
</protein>
<evidence type="ECO:0000313" key="8">
    <source>
        <dbReference type="Proteomes" id="UP000757890"/>
    </source>
</evidence>
<evidence type="ECO:0000256" key="3">
    <source>
        <dbReference type="ARBA" id="ARBA00005708"/>
    </source>
</evidence>
<dbReference type="CDD" id="cd00534">
    <property type="entry name" value="DHNA_DHNTPE"/>
    <property type="match status" value="1"/>
</dbReference>
<dbReference type="Pfam" id="PF02152">
    <property type="entry name" value="FolB"/>
    <property type="match status" value="1"/>
</dbReference>
<dbReference type="RefSeq" id="WP_022027276.1">
    <property type="nucleotide sequence ID" value="NZ_CATVVQ010000043.1"/>
</dbReference>
<evidence type="ECO:0000256" key="4">
    <source>
        <dbReference type="ARBA" id="ARBA00022909"/>
    </source>
</evidence>
<comment type="function">
    <text evidence="6">Catalyzes the conversion of 7,8-dihydroneopterin to 6-hydroxymethyl-7,8-dihydropterin.</text>
</comment>
<dbReference type="NCBIfam" id="TIGR00526">
    <property type="entry name" value="folB_dom"/>
    <property type="match status" value="1"/>
</dbReference>
<evidence type="ECO:0000256" key="5">
    <source>
        <dbReference type="ARBA" id="ARBA00023239"/>
    </source>
</evidence>
<dbReference type="PANTHER" id="PTHR42844">
    <property type="entry name" value="DIHYDRONEOPTERIN ALDOLASE 1-RELATED"/>
    <property type="match status" value="1"/>
</dbReference>
<dbReference type="EMBL" id="JABZMK010000021">
    <property type="protein sequence ID" value="MBF1129363.1"/>
    <property type="molecule type" value="Genomic_DNA"/>
</dbReference>
<dbReference type="FunFam" id="3.30.1130.10:FF:000003">
    <property type="entry name" value="7,8-dihydroneopterin aldolase"/>
    <property type="match status" value="1"/>
</dbReference>
<dbReference type="EC" id="4.1.2.25" evidence="6"/>
<dbReference type="GO" id="GO:0004150">
    <property type="term" value="F:dihydroneopterin aldolase activity"/>
    <property type="evidence" value="ECO:0007669"/>
    <property type="project" value="UniProtKB-UniRule"/>
</dbReference>
<dbReference type="SMART" id="SM00905">
    <property type="entry name" value="FolB"/>
    <property type="match status" value="1"/>
</dbReference>
<dbReference type="AlphaFoldDB" id="A0A6L6TQV2"/>
<dbReference type="GO" id="GO:0046654">
    <property type="term" value="P:tetrahydrofolate biosynthetic process"/>
    <property type="evidence" value="ECO:0007669"/>
    <property type="project" value="UniProtKB-UniRule"/>
</dbReference>
<dbReference type="GO" id="GO:0046656">
    <property type="term" value="P:folic acid biosynthetic process"/>
    <property type="evidence" value="ECO:0007669"/>
    <property type="project" value="UniProtKB-UniRule"/>
</dbReference>
<dbReference type="Proteomes" id="UP000757890">
    <property type="component" value="Unassembled WGS sequence"/>
</dbReference>
<reference evidence="7" key="1">
    <citation type="submission" date="2020-04" db="EMBL/GenBank/DDBJ databases">
        <title>Deep metagenomics examines the oral microbiome during advanced dental caries in children, revealing novel taxa and co-occurrences with host molecules.</title>
        <authorList>
            <person name="Baker J.L."/>
            <person name="Morton J.T."/>
            <person name="Dinis M."/>
            <person name="Alvarez R."/>
            <person name="Tran N.C."/>
            <person name="Knight R."/>
            <person name="Edlund A."/>
        </authorList>
    </citation>
    <scope>NUCLEOTIDE SEQUENCE</scope>
    <source>
        <strain evidence="7">JCVI_32_bin.14</strain>
    </source>
</reference>